<dbReference type="PROSITE" id="PS51998">
    <property type="entry name" value="DEK_C"/>
    <property type="match status" value="1"/>
</dbReference>
<dbReference type="InterPro" id="IPR019835">
    <property type="entry name" value="SWIB_domain"/>
</dbReference>
<dbReference type="SMART" id="SM00151">
    <property type="entry name" value="SWIB"/>
    <property type="match status" value="2"/>
</dbReference>
<protein>
    <submittedName>
        <fullName evidence="4">Uncharacterized protein</fullName>
    </submittedName>
</protein>
<evidence type="ECO:0000313" key="5">
    <source>
        <dbReference type="Proteomes" id="UP001497512"/>
    </source>
</evidence>
<dbReference type="EMBL" id="OZ019894">
    <property type="protein sequence ID" value="CAK9217179.1"/>
    <property type="molecule type" value="Genomic_DNA"/>
</dbReference>
<dbReference type="InterPro" id="IPR036885">
    <property type="entry name" value="SWIB_MDM2_dom_sf"/>
</dbReference>
<dbReference type="InterPro" id="IPR014876">
    <property type="entry name" value="DEK_C"/>
</dbReference>
<reference evidence="4" key="1">
    <citation type="submission" date="2024-02" db="EMBL/GenBank/DDBJ databases">
        <authorList>
            <consortium name="ELIXIR-Norway"/>
            <consortium name="Elixir Norway"/>
        </authorList>
    </citation>
    <scope>NUCLEOTIDE SEQUENCE</scope>
</reference>
<gene>
    <name evidence="4" type="ORF">CSSPTR1EN2_LOCUS13841</name>
</gene>
<dbReference type="InterPro" id="IPR003121">
    <property type="entry name" value="SWIB_MDM2_domain"/>
</dbReference>
<evidence type="ECO:0000256" key="1">
    <source>
        <dbReference type="SAM" id="MobiDB-lite"/>
    </source>
</evidence>
<evidence type="ECO:0000313" key="4">
    <source>
        <dbReference type="EMBL" id="CAK9217179.1"/>
    </source>
</evidence>
<accession>A0ABP0UBJ3</accession>
<feature type="domain" description="DEK-C" evidence="3">
    <location>
        <begin position="5"/>
        <end position="60"/>
    </location>
</feature>
<dbReference type="Pfam" id="PF02201">
    <property type="entry name" value="SWIB"/>
    <property type="match status" value="2"/>
</dbReference>
<dbReference type="Proteomes" id="UP001497512">
    <property type="component" value="Chromosome 2"/>
</dbReference>
<name>A0ABP0UBJ3_9BRYO</name>
<feature type="compositionally biased region" description="Basic and acidic residues" evidence="1">
    <location>
        <begin position="224"/>
        <end position="243"/>
    </location>
</feature>
<dbReference type="PROSITE" id="PS51925">
    <property type="entry name" value="SWIB_MDM2"/>
    <property type="match status" value="2"/>
</dbReference>
<dbReference type="Pfam" id="PF08766">
    <property type="entry name" value="DEK_C"/>
    <property type="match status" value="1"/>
</dbReference>
<sequence>MMLMTVSDADIVRRLTSVLKTADLATTTTTAIRQHLEHELGIDLSDKKAFIRQQVDLYLQQQEQEDKEKEEEEEAQGKEEEEEQQQEQEQQQQQQDEIDDYGKQTATTRSDSKQRLLAKIGHSASKESGGAGGLNKLCSLSPELQAVVGETELPRTQVVKLLWAYIRENGLQDPENRRKIICNDVLRILFNTDSTDMFKMNKLLSKHIWPLENGSTVVTCPDNAEPRPKKPKIEKSEAGDGGRGRSSGFLAPIPISEGLAKFLGAEDGKVSRADAVKRIWDYIKENNLQDPTNKKMIVCDSKLQELFECDTFVGFGLTKLLSPHFLKA</sequence>
<feature type="region of interest" description="Disordered" evidence="1">
    <location>
        <begin position="62"/>
        <end position="114"/>
    </location>
</feature>
<feature type="domain" description="DM2" evidence="2">
    <location>
        <begin position="133"/>
        <end position="210"/>
    </location>
</feature>
<feature type="compositionally biased region" description="Acidic residues" evidence="1">
    <location>
        <begin position="63"/>
        <end position="86"/>
    </location>
</feature>
<dbReference type="Gene3D" id="1.10.245.10">
    <property type="entry name" value="SWIB/MDM2 domain"/>
    <property type="match status" value="2"/>
</dbReference>
<proteinExistence type="predicted"/>
<feature type="domain" description="DM2" evidence="2">
    <location>
        <begin position="248"/>
        <end position="327"/>
    </location>
</feature>
<dbReference type="Gene3D" id="1.10.10.60">
    <property type="entry name" value="Homeodomain-like"/>
    <property type="match status" value="1"/>
</dbReference>
<feature type="region of interest" description="Disordered" evidence="1">
    <location>
        <begin position="219"/>
        <end position="247"/>
    </location>
</feature>
<dbReference type="CDD" id="cd10567">
    <property type="entry name" value="SWIB-MDM2_like"/>
    <property type="match status" value="2"/>
</dbReference>
<evidence type="ECO:0000259" key="3">
    <source>
        <dbReference type="PROSITE" id="PS51998"/>
    </source>
</evidence>
<organism evidence="4 5">
    <name type="scientific">Sphagnum troendelagicum</name>
    <dbReference type="NCBI Taxonomy" id="128251"/>
    <lineage>
        <taxon>Eukaryota</taxon>
        <taxon>Viridiplantae</taxon>
        <taxon>Streptophyta</taxon>
        <taxon>Embryophyta</taxon>
        <taxon>Bryophyta</taxon>
        <taxon>Sphagnophytina</taxon>
        <taxon>Sphagnopsida</taxon>
        <taxon>Sphagnales</taxon>
        <taxon>Sphagnaceae</taxon>
        <taxon>Sphagnum</taxon>
    </lineage>
</organism>
<evidence type="ECO:0000259" key="2">
    <source>
        <dbReference type="PROSITE" id="PS51925"/>
    </source>
</evidence>
<dbReference type="SUPFAM" id="SSF47592">
    <property type="entry name" value="SWIB/MDM2 domain"/>
    <property type="match status" value="2"/>
</dbReference>
<dbReference type="SUPFAM" id="SSF109715">
    <property type="entry name" value="DEK C-terminal domain"/>
    <property type="match status" value="1"/>
</dbReference>
<dbReference type="PANTHER" id="PTHR13844">
    <property type="entry name" value="SWI/SNF-RELATED MATRIX-ASSOCIATED ACTIN-DEPENDENT REGULATOR OF CHROMATIN SUBFAMILY D"/>
    <property type="match status" value="1"/>
</dbReference>
<keyword evidence="5" id="KW-1185">Reference proteome</keyword>